<keyword evidence="14" id="KW-1185">Reference proteome</keyword>
<dbReference type="InterPro" id="IPR041701">
    <property type="entry name" value="MetN_ABC"/>
</dbReference>
<dbReference type="GO" id="GO:0005886">
    <property type="term" value="C:plasma membrane"/>
    <property type="evidence" value="ECO:0007669"/>
    <property type="project" value="UniProtKB-ARBA"/>
</dbReference>
<evidence type="ECO:0000256" key="10">
    <source>
        <dbReference type="ARBA" id="ARBA00023136"/>
    </source>
</evidence>
<dbReference type="GO" id="GO:0006865">
    <property type="term" value="P:amino acid transport"/>
    <property type="evidence" value="ECO:0007669"/>
    <property type="project" value="UniProtKB-KW"/>
</dbReference>
<dbReference type="CDD" id="cd03258">
    <property type="entry name" value="ABC_MetN_methionine_transporter"/>
    <property type="match status" value="1"/>
</dbReference>
<dbReference type="InterPro" id="IPR045865">
    <property type="entry name" value="ACT-like_dom_sf"/>
</dbReference>
<evidence type="ECO:0000256" key="4">
    <source>
        <dbReference type="ARBA" id="ARBA00022448"/>
    </source>
</evidence>
<evidence type="ECO:0000256" key="6">
    <source>
        <dbReference type="ARBA" id="ARBA00022741"/>
    </source>
</evidence>
<reference evidence="13 14" key="1">
    <citation type="submission" date="2018-04" db="EMBL/GenBank/DDBJ databases">
        <title>Genomic Encyclopedia of Archaeal and Bacterial Type Strains, Phase II (KMG-II): from individual species to whole genera.</title>
        <authorList>
            <person name="Goeker M."/>
        </authorList>
    </citation>
    <scope>NUCLEOTIDE SEQUENCE [LARGE SCALE GENOMIC DNA]</scope>
    <source>
        <strain evidence="13 14">DSM 25521</strain>
    </source>
</reference>
<dbReference type="Pfam" id="PF09383">
    <property type="entry name" value="NIL"/>
    <property type="match status" value="1"/>
</dbReference>
<protein>
    <recommendedName>
        <fullName evidence="3">Cell division ATP-binding protein FtsE</fullName>
    </recommendedName>
</protein>
<dbReference type="Gene3D" id="3.40.50.300">
    <property type="entry name" value="P-loop containing nucleotide triphosphate hydrolases"/>
    <property type="match status" value="1"/>
</dbReference>
<dbReference type="GO" id="GO:0016887">
    <property type="term" value="F:ATP hydrolysis activity"/>
    <property type="evidence" value="ECO:0007669"/>
    <property type="project" value="InterPro"/>
</dbReference>
<dbReference type="OrthoDB" id="9802264at2"/>
<evidence type="ECO:0000313" key="14">
    <source>
        <dbReference type="Proteomes" id="UP000241808"/>
    </source>
</evidence>
<feature type="region of interest" description="Disordered" evidence="11">
    <location>
        <begin position="1"/>
        <end position="28"/>
    </location>
</feature>
<dbReference type="AlphaFoldDB" id="A0A2T4ZHB3"/>
<comment type="similarity">
    <text evidence="2">Belongs to the ABC transporter superfamily.</text>
</comment>
<dbReference type="PROSITE" id="PS00211">
    <property type="entry name" value="ABC_TRANSPORTER_1"/>
    <property type="match status" value="1"/>
</dbReference>
<evidence type="ECO:0000256" key="8">
    <source>
        <dbReference type="ARBA" id="ARBA00022967"/>
    </source>
</evidence>
<dbReference type="SMART" id="SM00930">
    <property type="entry name" value="NIL"/>
    <property type="match status" value="1"/>
</dbReference>
<proteinExistence type="inferred from homology"/>
<dbReference type="InterPro" id="IPR018449">
    <property type="entry name" value="NIL_domain"/>
</dbReference>
<keyword evidence="9" id="KW-0029">Amino-acid transport</keyword>
<sequence length="378" mass="39484">MNALTPFPDAVPLAAASPPPDHREDASRPHGAAIAFSGVTKRFAATGAAAEVVALDDVTLDVAPGSITGIIGRSGAGKSTLLRTINGLDRPTAGTVRIDGLDVGALDGGDLRALRREIGMIFQHFALLSSRTVFDNIALPLELAGTPRDEITRRVDELIELVGLTDKRGRYPAELSGGQKQRVGIARALATRPRVLLSDEATSALDPETTHSILALLKRINALTGVTIVLITHEMQVIKAICDRVAVIEAGRIIEAGDVYEVFARPQAETTRNFVASVTGAALPEAIAARLRPDPEGASQTVLRIVFTGENATAPVISRLSRSLDVDVTVLAGQVDAIAGKPFGNLIVAIPARPDVVDAVVALAGAHGLQAEVLGHVA</sequence>
<evidence type="ECO:0000256" key="1">
    <source>
        <dbReference type="ARBA" id="ARBA00002579"/>
    </source>
</evidence>
<evidence type="ECO:0000256" key="7">
    <source>
        <dbReference type="ARBA" id="ARBA00022840"/>
    </source>
</evidence>
<dbReference type="SUPFAM" id="SSF55021">
    <property type="entry name" value="ACT-like"/>
    <property type="match status" value="1"/>
</dbReference>
<dbReference type="InterPro" id="IPR027417">
    <property type="entry name" value="P-loop_NTPase"/>
</dbReference>
<keyword evidence="7 13" id="KW-0067">ATP-binding</keyword>
<dbReference type="InterPro" id="IPR003593">
    <property type="entry name" value="AAA+_ATPase"/>
</dbReference>
<evidence type="ECO:0000256" key="2">
    <source>
        <dbReference type="ARBA" id="ARBA00005417"/>
    </source>
</evidence>
<dbReference type="RefSeq" id="WP_108173847.1">
    <property type="nucleotide sequence ID" value="NZ_PZZL01000001.1"/>
</dbReference>
<evidence type="ECO:0000259" key="12">
    <source>
        <dbReference type="PROSITE" id="PS50893"/>
    </source>
</evidence>
<dbReference type="FunFam" id="3.40.50.300:FF:000056">
    <property type="entry name" value="Cell division ATP-binding protein FtsE"/>
    <property type="match status" value="1"/>
</dbReference>
<organism evidence="13 14">
    <name type="scientific">Phreatobacter oligotrophus</name>
    <dbReference type="NCBI Taxonomy" id="1122261"/>
    <lineage>
        <taxon>Bacteria</taxon>
        <taxon>Pseudomonadati</taxon>
        <taxon>Pseudomonadota</taxon>
        <taxon>Alphaproteobacteria</taxon>
        <taxon>Hyphomicrobiales</taxon>
        <taxon>Phreatobacteraceae</taxon>
        <taxon>Phreatobacter</taxon>
    </lineage>
</organism>
<dbReference type="InterPro" id="IPR003439">
    <property type="entry name" value="ABC_transporter-like_ATP-bd"/>
</dbReference>
<feature type="domain" description="ABC transporter" evidence="12">
    <location>
        <begin position="34"/>
        <end position="275"/>
    </location>
</feature>
<accession>A0A2T4ZHB3</accession>
<evidence type="ECO:0000256" key="9">
    <source>
        <dbReference type="ARBA" id="ARBA00022970"/>
    </source>
</evidence>
<dbReference type="Gene3D" id="3.30.70.260">
    <property type="match status" value="1"/>
</dbReference>
<comment type="function">
    <text evidence="1">Part of the ABC transporter FtsEX involved in cellular division. Important for assembly or stability of the septal ring.</text>
</comment>
<evidence type="ECO:0000256" key="11">
    <source>
        <dbReference type="SAM" id="MobiDB-lite"/>
    </source>
</evidence>
<gene>
    <name evidence="13" type="ORF">C8P69_10132</name>
</gene>
<dbReference type="SMART" id="SM00382">
    <property type="entry name" value="AAA"/>
    <property type="match status" value="1"/>
</dbReference>
<comment type="caution">
    <text evidence="13">The sequence shown here is derived from an EMBL/GenBank/DDBJ whole genome shotgun (WGS) entry which is preliminary data.</text>
</comment>
<dbReference type="PANTHER" id="PTHR43166">
    <property type="entry name" value="AMINO ACID IMPORT ATP-BINDING PROTEIN"/>
    <property type="match status" value="1"/>
</dbReference>
<dbReference type="PANTHER" id="PTHR43166:SF30">
    <property type="entry name" value="METHIONINE IMPORT ATP-BINDING PROTEIN METN"/>
    <property type="match status" value="1"/>
</dbReference>
<evidence type="ECO:0000256" key="5">
    <source>
        <dbReference type="ARBA" id="ARBA00022475"/>
    </source>
</evidence>
<evidence type="ECO:0000313" key="13">
    <source>
        <dbReference type="EMBL" id="PTM61365.1"/>
    </source>
</evidence>
<dbReference type="Proteomes" id="UP000241808">
    <property type="component" value="Unassembled WGS sequence"/>
</dbReference>
<dbReference type="Pfam" id="PF00005">
    <property type="entry name" value="ABC_tran"/>
    <property type="match status" value="1"/>
</dbReference>
<keyword evidence="8" id="KW-1278">Translocase</keyword>
<evidence type="ECO:0000256" key="3">
    <source>
        <dbReference type="ARBA" id="ARBA00020019"/>
    </source>
</evidence>
<keyword evidence="10" id="KW-0472">Membrane</keyword>
<keyword evidence="6" id="KW-0547">Nucleotide-binding</keyword>
<name>A0A2T4ZHB3_9HYPH</name>
<keyword evidence="5" id="KW-1003">Cell membrane</keyword>
<dbReference type="GO" id="GO:0005524">
    <property type="term" value="F:ATP binding"/>
    <property type="evidence" value="ECO:0007669"/>
    <property type="project" value="UniProtKB-KW"/>
</dbReference>
<dbReference type="EMBL" id="PZZL01000001">
    <property type="protein sequence ID" value="PTM61365.1"/>
    <property type="molecule type" value="Genomic_DNA"/>
</dbReference>
<dbReference type="InterPro" id="IPR017871">
    <property type="entry name" value="ABC_transporter-like_CS"/>
</dbReference>
<dbReference type="PROSITE" id="PS50893">
    <property type="entry name" value="ABC_TRANSPORTER_2"/>
    <property type="match status" value="1"/>
</dbReference>
<keyword evidence="4" id="KW-0813">Transport</keyword>
<dbReference type="SUPFAM" id="SSF52540">
    <property type="entry name" value="P-loop containing nucleoside triphosphate hydrolases"/>
    <property type="match status" value="1"/>
</dbReference>
<dbReference type="InterPro" id="IPR050086">
    <property type="entry name" value="MetN_ABC_transporter-like"/>
</dbReference>